<name>A0AAE0PA12_SORBR</name>
<protein>
    <submittedName>
        <fullName evidence="1">Uncharacterized protein</fullName>
    </submittedName>
</protein>
<keyword evidence="2" id="KW-1185">Reference proteome</keyword>
<proteinExistence type="predicted"/>
<reference evidence="1" key="2">
    <citation type="submission" date="2023-07" db="EMBL/GenBank/DDBJ databases">
        <authorList>
            <consortium name="Lawrence Berkeley National Laboratory"/>
            <person name="Haridas S."/>
            <person name="Hensen N."/>
            <person name="Bonometti L."/>
            <person name="Westerberg I."/>
            <person name="Brannstrom I.O."/>
            <person name="Guillou S."/>
            <person name="Cros-Aarteil S."/>
            <person name="Calhoun S."/>
            <person name="Kuo A."/>
            <person name="Mondo S."/>
            <person name="Pangilinan J."/>
            <person name="Riley R."/>
            <person name="LaButti K."/>
            <person name="Andreopoulos B."/>
            <person name="Lipzen A."/>
            <person name="Chen C."/>
            <person name="Yanf M."/>
            <person name="Daum C."/>
            <person name="Ng V."/>
            <person name="Clum A."/>
            <person name="Steindorff A."/>
            <person name="Ohm R."/>
            <person name="Martin F."/>
            <person name="Silar P."/>
            <person name="Natvig D."/>
            <person name="Lalanne C."/>
            <person name="Gautier V."/>
            <person name="Ament-velasquez S.L."/>
            <person name="Kruys A."/>
            <person name="Hutchinson M.I."/>
            <person name="Powell A.J."/>
            <person name="Barry K."/>
            <person name="Miller A.N."/>
            <person name="Grigoriev I.V."/>
            <person name="Debuchy R."/>
            <person name="Gladieux P."/>
            <person name="Thoren M.H."/>
            <person name="Johannesson H."/>
        </authorList>
    </citation>
    <scope>NUCLEOTIDE SEQUENCE</scope>
    <source>
        <strain evidence="1">FGSC 1904</strain>
    </source>
</reference>
<reference evidence="1" key="1">
    <citation type="journal article" date="2023" name="Mol. Phylogenet. Evol.">
        <title>Genome-scale phylogeny and comparative genomics of the fungal order Sordariales.</title>
        <authorList>
            <person name="Hensen N."/>
            <person name="Bonometti L."/>
            <person name="Westerberg I."/>
            <person name="Brannstrom I.O."/>
            <person name="Guillou S."/>
            <person name="Cros-Aarteil S."/>
            <person name="Calhoun S."/>
            <person name="Haridas S."/>
            <person name="Kuo A."/>
            <person name="Mondo S."/>
            <person name="Pangilinan J."/>
            <person name="Riley R."/>
            <person name="LaButti K."/>
            <person name="Andreopoulos B."/>
            <person name="Lipzen A."/>
            <person name="Chen C."/>
            <person name="Yan M."/>
            <person name="Daum C."/>
            <person name="Ng V."/>
            <person name="Clum A."/>
            <person name="Steindorff A."/>
            <person name="Ohm R.A."/>
            <person name="Martin F."/>
            <person name="Silar P."/>
            <person name="Natvig D.O."/>
            <person name="Lalanne C."/>
            <person name="Gautier V."/>
            <person name="Ament-Velasquez S.L."/>
            <person name="Kruys A."/>
            <person name="Hutchinson M.I."/>
            <person name="Powell A.J."/>
            <person name="Barry K."/>
            <person name="Miller A.N."/>
            <person name="Grigoriev I.V."/>
            <person name="Debuchy R."/>
            <person name="Gladieux P."/>
            <person name="Hiltunen Thoren M."/>
            <person name="Johannesson H."/>
        </authorList>
    </citation>
    <scope>NUCLEOTIDE SEQUENCE</scope>
    <source>
        <strain evidence="1">FGSC 1904</strain>
    </source>
</reference>
<accession>A0AAE0PA12</accession>
<evidence type="ECO:0000313" key="2">
    <source>
        <dbReference type="Proteomes" id="UP001281003"/>
    </source>
</evidence>
<gene>
    <name evidence="1" type="ORF">B0T20DRAFT_49061</name>
</gene>
<evidence type="ECO:0000313" key="1">
    <source>
        <dbReference type="EMBL" id="KAK3395942.1"/>
    </source>
</evidence>
<sequence>MLSRKHLSCSLRAAEIGYNKTMELLHENPDNGRDHAIATCQWLQHLFEVQTLLGEVHIAEEVMEEIARRFTTEPLGLTFDQLGEVHIAQEVMEEVVQRHTALLGPDSRITEMTTETLEVARENVKKREDGLQKAKEVAAEYEQWIRKWE</sequence>
<dbReference type="AlphaFoldDB" id="A0AAE0PA12"/>
<dbReference type="Proteomes" id="UP001281003">
    <property type="component" value="Unassembled WGS sequence"/>
</dbReference>
<comment type="caution">
    <text evidence="1">The sequence shown here is derived from an EMBL/GenBank/DDBJ whole genome shotgun (WGS) entry which is preliminary data.</text>
</comment>
<organism evidence="1 2">
    <name type="scientific">Sordaria brevicollis</name>
    <dbReference type="NCBI Taxonomy" id="83679"/>
    <lineage>
        <taxon>Eukaryota</taxon>
        <taxon>Fungi</taxon>
        <taxon>Dikarya</taxon>
        <taxon>Ascomycota</taxon>
        <taxon>Pezizomycotina</taxon>
        <taxon>Sordariomycetes</taxon>
        <taxon>Sordariomycetidae</taxon>
        <taxon>Sordariales</taxon>
        <taxon>Sordariaceae</taxon>
        <taxon>Sordaria</taxon>
    </lineage>
</organism>
<dbReference type="EMBL" id="JAUTDP010000010">
    <property type="protein sequence ID" value="KAK3395942.1"/>
    <property type="molecule type" value="Genomic_DNA"/>
</dbReference>